<gene>
    <name evidence="4" type="ORF">NLU13_6046</name>
</gene>
<feature type="transmembrane region" description="Helical" evidence="2">
    <location>
        <begin position="12"/>
        <end position="29"/>
    </location>
</feature>
<sequence length="280" mass="30591">MAHLLDDFDRIAAFQVSIWSIYLVGAVLLCTRHDFTRSSGWVYLVILAVARIISASLRLATISDPGNTDLYIGWGVCSGIGLALLISINTGLMGRLLKSVRRANGGHALVTPLMQRLAKLVMLTAIVLFIVGGTQADWNITPDGRPEVEYPVLSKVAVSIMVAMLVVSILKAVYLATVRRLIPKGERRVLLAVFLTLPFATVRLSYSACIVYGAYTPSAWFSLGLEVMMEIIAAAIFEVIGFTLAKETPHDEPVQLRDTSDPERQVQEGKESSSSNTLLR</sequence>
<dbReference type="Proteomes" id="UP001175261">
    <property type="component" value="Unassembled WGS sequence"/>
</dbReference>
<evidence type="ECO:0000313" key="4">
    <source>
        <dbReference type="EMBL" id="KAK0386209.1"/>
    </source>
</evidence>
<dbReference type="PANTHER" id="PTHR42109">
    <property type="entry name" value="UNPLACED GENOMIC SCAFFOLD UM_SCAF_CONTIG_1.265, WHOLE GENOME SHOTGUN SEQUENCE"/>
    <property type="match status" value="1"/>
</dbReference>
<dbReference type="AlphaFoldDB" id="A0AA39L719"/>
<feature type="domain" description="DUF7702" evidence="3">
    <location>
        <begin position="6"/>
        <end position="246"/>
    </location>
</feature>
<feature type="transmembrane region" description="Helical" evidence="2">
    <location>
        <begin position="41"/>
        <end position="60"/>
    </location>
</feature>
<feature type="transmembrane region" description="Helical" evidence="2">
    <location>
        <begin position="72"/>
        <end position="97"/>
    </location>
</feature>
<keyword evidence="2" id="KW-0472">Membrane</keyword>
<evidence type="ECO:0000256" key="2">
    <source>
        <dbReference type="SAM" id="Phobius"/>
    </source>
</evidence>
<feature type="compositionally biased region" description="Basic and acidic residues" evidence="1">
    <location>
        <begin position="251"/>
        <end position="271"/>
    </location>
</feature>
<proteinExistence type="predicted"/>
<feature type="transmembrane region" description="Helical" evidence="2">
    <location>
        <begin position="227"/>
        <end position="245"/>
    </location>
</feature>
<keyword evidence="5" id="KW-1185">Reference proteome</keyword>
<comment type="caution">
    <text evidence="4">The sequence shown here is derived from an EMBL/GenBank/DDBJ whole genome shotgun (WGS) entry which is preliminary data.</text>
</comment>
<keyword evidence="2" id="KW-0812">Transmembrane</keyword>
<name>A0AA39L719_SARSR</name>
<protein>
    <recommendedName>
        <fullName evidence="3">DUF7702 domain-containing protein</fullName>
    </recommendedName>
</protein>
<dbReference type="InterPro" id="IPR056119">
    <property type="entry name" value="DUF7702"/>
</dbReference>
<feature type="transmembrane region" description="Helical" evidence="2">
    <location>
        <begin position="189"/>
        <end position="215"/>
    </location>
</feature>
<reference evidence="4" key="1">
    <citation type="submission" date="2022-10" db="EMBL/GenBank/DDBJ databases">
        <title>Determination and structural analysis of whole genome sequence of Sarocladium strictum F4-1.</title>
        <authorList>
            <person name="Hu L."/>
            <person name="Jiang Y."/>
        </authorList>
    </citation>
    <scope>NUCLEOTIDE SEQUENCE</scope>
    <source>
        <strain evidence="4">F4-1</strain>
    </source>
</reference>
<evidence type="ECO:0000259" key="3">
    <source>
        <dbReference type="Pfam" id="PF24800"/>
    </source>
</evidence>
<dbReference type="Pfam" id="PF24800">
    <property type="entry name" value="DUF7702"/>
    <property type="match status" value="1"/>
</dbReference>
<dbReference type="EMBL" id="JAPDFR010000005">
    <property type="protein sequence ID" value="KAK0386209.1"/>
    <property type="molecule type" value="Genomic_DNA"/>
</dbReference>
<feature type="transmembrane region" description="Helical" evidence="2">
    <location>
        <begin position="117"/>
        <end position="136"/>
    </location>
</feature>
<evidence type="ECO:0000313" key="5">
    <source>
        <dbReference type="Proteomes" id="UP001175261"/>
    </source>
</evidence>
<dbReference type="PANTHER" id="PTHR42109:SF2">
    <property type="entry name" value="INTEGRAL MEMBRANE PROTEIN"/>
    <property type="match status" value="1"/>
</dbReference>
<evidence type="ECO:0000256" key="1">
    <source>
        <dbReference type="SAM" id="MobiDB-lite"/>
    </source>
</evidence>
<feature type="region of interest" description="Disordered" evidence="1">
    <location>
        <begin position="251"/>
        <end position="280"/>
    </location>
</feature>
<accession>A0AA39L719</accession>
<organism evidence="4 5">
    <name type="scientific">Sarocladium strictum</name>
    <name type="common">Black bundle disease fungus</name>
    <name type="synonym">Acremonium strictum</name>
    <dbReference type="NCBI Taxonomy" id="5046"/>
    <lineage>
        <taxon>Eukaryota</taxon>
        <taxon>Fungi</taxon>
        <taxon>Dikarya</taxon>
        <taxon>Ascomycota</taxon>
        <taxon>Pezizomycotina</taxon>
        <taxon>Sordariomycetes</taxon>
        <taxon>Hypocreomycetidae</taxon>
        <taxon>Hypocreales</taxon>
        <taxon>Sarocladiaceae</taxon>
        <taxon>Sarocladium</taxon>
    </lineage>
</organism>
<feature type="transmembrane region" description="Helical" evidence="2">
    <location>
        <begin position="156"/>
        <end position="177"/>
    </location>
</feature>
<keyword evidence="2" id="KW-1133">Transmembrane helix</keyword>